<proteinExistence type="predicted"/>
<organism evidence="2 3">
    <name type="scientific">Achaetomium macrosporum</name>
    <dbReference type="NCBI Taxonomy" id="79813"/>
    <lineage>
        <taxon>Eukaryota</taxon>
        <taxon>Fungi</taxon>
        <taxon>Dikarya</taxon>
        <taxon>Ascomycota</taxon>
        <taxon>Pezizomycotina</taxon>
        <taxon>Sordariomycetes</taxon>
        <taxon>Sordariomycetidae</taxon>
        <taxon>Sordariales</taxon>
        <taxon>Chaetomiaceae</taxon>
        <taxon>Achaetomium</taxon>
    </lineage>
</organism>
<comment type="caution">
    <text evidence="2">The sequence shown here is derived from an EMBL/GenBank/DDBJ whole genome shotgun (WGS) entry which is preliminary data.</text>
</comment>
<sequence length="333" mass="38036">MANREPFQYDSRPHGRQIRLLFAEPRGDHGQDSSLLSVRLVEANLDTAVFDALSYVWGDQANHVYITCNGKGHHVGQNLHAARMEYRRRGQFGQGLWADAICINQGDDREKTDQVRMMRDVYSAASRTIIWLGPVEAGDVEAIQLAELAYKKCPEHLRYEEDGTWRLLSLFHGSDRGLPGAKVGSDICPTWRSLFKILLHPWFSRIWIVQELLLSRNPQMWRGGETISTAALLWMANQVGEHAELQEAIYLSEGSISKFNARNIAWCHRRFHKDKLDPLWVNMSRTMDMEAKLILDRFFALAGISEGLPEDFVNYTKTLEEVGGSGWSHDPVR</sequence>
<evidence type="ECO:0000313" key="2">
    <source>
        <dbReference type="EMBL" id="KAK4233452.1"/>
    </source>
</evidence>
<accession>A0AAN7C276</accession>
<evidence type="ECO:0000259" key="1">
    <source>
        <dbReference type="Pfam" id="PF06985"/>
    </source>
</evidence>
<dbReference type="AlphaFoldDB" id="A0AAN7C276"/>
<feature type="domain" description="Heterokaryon incompatibility" evidence="1">
    <location>
        <begin position="50"/>
        <end position="211"/>
    </location>
</feature>
<dbReference type="InterPro" id="IPR052895">
    <property type="entry name" value="HetReg/Transcr_Mod"/>
</dbReference>
<dbReference type="EMBL" id="MU860552">
    <property type="protein sequence ID" value="KAK4233452.1"/>
    <property type="molecule type" value="Genomic_DNA"/>
</dbReference>
<keyword evidence="3" id="KW-1185">Reference proteome</keyword>
<dbReference type="InterPro" id="IPR010730">
    <property type="entry name" value="HET"/>
</dbReference>
<dbReference type="PANTHER" id="PTHR24148">
    <property type="entry name" value="ANKYRIN REPEAT DOMAIN-CONTAINING PROTEIN 39 HOMOLOG-RELATED"/>
    <property type="match status" value="1"/>
</dbReference>
<gene>
    <name evidence="2" type="ORF">C8A03DRAFT_19479</name>
</gene>
<reference evidence="2" key="1">
    <citation type="journal article" date="2023" name="Mol. Phylogenet. Evol.">
        <title>Genome-scale phylogeny and comparative genomics of the fungal order Sordariales.</title>
        <authorList>
            <person name="Hensen N."/>
            <person name="Bonometti L."/>
            <person name="Westerberg I."/>
            <person name="Brannstrom I.O."/>
            <person name="Guillou S."/>
            <person name="Cros-Aarteil S."/>
            <person name="Calhoun S."/>
            <person name="Haridas S."/>
            <person name="Kuo A."/>
            <person name="Mondo S."/>
            <person name="Pangilinan J."/>
            <person name="Riley R."/>
            <person name="LaButti K."/>
            <person name="Andreopoulos B."/>
            <person name="Lipzen A."/>
            <person name="Chen C."/>
            <person name="Yan M."/>
            <person name="Daum C."/>
            <person name="Ng V."/>
            <person name="Clum A."/>
            <person name="Steindorff A."/>
            <person name="Ohm R.A."/>
            <person name="Martin F."/>
            <person name="Silar P."/>
            <person name="Natvig D.O."/>
            <person name="Lalanne C."/>
            <person name="Gautier V."/>
            <person name="Ament-Velasquez S.L."/>
            <person name="Kruys A."/>
            <person name="Hutchinson M.I."/>
            <person name="Powell A.J."/>
            <person name="Barry K."/>
            <person name="Miller A.N."/>
            <person name="Grigoriev I.V."/>
            <person name="Debuchy R."/>
            <person name="Gladieux P."/>
            <person name="Hiltunen Thoren M."/>
            <person name="Johannesson H."/>
        </authorList>
    </citation>
    <scope>NUCLEOTIDE SEQUENCE</scope>
    <source>
        <strain evidence="2">CBS 532.94</strain>
    </source>
</reference>
<dbReference type="Pfam" id="PF06985">
    <property type="entry name" value="HET"/>
    <property type="match status" value="1"/>
</dbReference>
<name>A0AAN7C276_9PEZI</name>
<evidence type="ECO:0000313" key="3">
    <source>
        <dbReference type="Proteomes" id="UP001303760"/>
    </source>
</evidence>
<dbReference type="PANTHER" id="PTHR24148:SF64">
    <property type="entry name" value="HETEROKARYON INCOMPATIBILITY DOMAIN-CONTAINING PROTEIN"/>
    <property type="match status" value="1"/>
</dbReference>
<reference evidence="2" key="2">
    <citation type="submission" date="2023-05" db="EMBL/GenBank/DDBJ databases">
        <authorList>
            <consortium name="Lawrence Berkeley National Laboratory"/>
            <person name="Steindorff A."/>
            <person name="Hensen N."/>
            <person name="Bonometti L."/>
            <person name="Westerberg I."/>
            <person name="Brannstrom I.O."/>
            <person name="Guillou S."/>
            <person name="Cros-Aarteil S."/>
            <person name="Calhoun S."/>
            <person name="Haridas S."/>
            <person name="Kuo A."/>
            <person name="Mondo S."/>
            <person name="Pangilinan J."/>
            <person name="Riley R."/>
            <person name="Labutti K."/>
            <person name="Andreopoulos B."/>
            <person name="Lipzen A."/>
            <person name="Chen C."/>
            <person name="Yanf M."/>
            <person name="Daum C."/>
            <person name="Ng V."/>
            <person name="Clum A."/>
            <person name="Ohm R."/>
            <person name="Martin F."/>
            <person name="Silar P."/>
            <person name="Natvig D."/>
            <person name="Lalanne C."/>
            <person name="Gautier V."/>
            <person name="Ament-Velasquez S.L."/>
            <person name="Kruys A."/>
            <person name="Hutchinson M.I."/>
            <person name="Powell A.J."/>
            <person name="Barry K."/>
            <person name="Miller A.N."/>
            <person name="Grigoriev I.V."/>
            <person name="Debuchy R."/>
            <person name="Gladieux P."/>
            <person name="Thoren M.H."/>
            <person name="Johannesson H."/>
        </authorList>
    </citation>
    <scope>NUCLEOTIDE SEQUENCE</scope>
    <source>
        <strain evidence="2">CBS 532.94</strain>
    </source>
</reference>
<dbReference type="Proteomes" id="UP001303760">
    <property type="component" value="Unassembled WGS sequence"/>
</dbReference>
<protein>
    <submittedName>
        <fullName evidence="2">Heterokaryon incompatibility protein-domain-containing protein</fullName>
    </submittedName>
</protein>